<dbReference type="EMBL" id="ML996603">
    <property type="protein sequence ID" value="KAF2752633.1"/>
    <property type="molecule type" value="Genomic_DNA"/>
</dbReference>
<name>A0A6A6VR07_9PEZI</name>
<sequence>MALLAFFKIFGRKTFKDCATTLQNALKYQQRRSLASLRSRLDILRKRHPGLWEQGWDLKMGQSVIKESLLQYHDQVLFSKYVDEYIQQLYQEQNVKRAREQESRDPPQSSTESILNLHDFDLAQDTAGSCDFMSGANGSPYLIESELRSLDYRPAQLIDHEYTIQSWDSLQDVLWRPYEPHSSDCGGVPSHFSARYSGFWQVRVADDDVPSGRMATLQSSPLVLAALNAN</sequence>
<dbReference type="Proteomes" id="UP000799437">
    <property type="component" value="Unassembled WGS sequence"/>
</dbReference>
<reference evidence="1" key="1">
    <citation type="journal article" date="2020" name="Stud. Mycol.">
        <title>101 Dothideomycetes genomes: a test case for predicting lifestyles and emergence of pathogens.</title>
        <authorList>
            <person name="Haridas S."/>
            <person name="Albert R."/>
            <person name="Binder M."/>
            <person name="Bloem J."/>
            <person name="Labutti K."/>
            <person name="Salamov A."/>
            <person name="Andreopoulos B."/>
            <person name="Baker S."/>
            <person name="Barry K."/>
            <person name="Bills G."/>
            <person name="Bluhm B."/>
            <person name="Cannon C."/>
            <person name="Castanera R."/>
            <person name="Culley D."/>
            <person name="Daum C."/>
            <person name="Ezra D."/>
            <person name="Gonzalez J."/>
            <person name="Henrissat B."/>
            <person name="Kuo A."/>
            <person name="Liang C."/>
            <person name="Lipzen A."/>
            <person name="Lutzoni F."/>
            <person name="Magnuson J."/>
            <person name="Mondo S."/>
            <person name="Nolan M."/>
            <person name="Ohm R."/>
            <person name="Pangilinan J."/>
            <person name="Park H.-J."/>
            <person name="Ramirez L."/>
            <person name="Alfaro M."/>
            <person name="Sun H."/>
            <person name="Tritt A."/>
            <person name="Yoshinaga Y."/>
            <person name="Zwiers L.-H."/>
            <person name="Turgeon B."/>
            <person name="Goodwin S."/>
            <person name="Spatafora J."/>
            <person name="Crous P."/>
            <person name="Grigoriev I."/>
        </authorList>
    </citation>
    <scope>NUCLEOTIDE SEQUENCE</scope>
    <source>
        <strain evidence="1">CBS 121739</strain>
    </source>
</reference>
<organism evidence="1 2">
    <name type="scientific">Pseudovirgaria hyperparasitica</name>
    <dbReference type="NCBI Taxonomy" id="470096"/>
    <lineage>
        <taxon>Eukaryota</taxon>
        <taxon>Fungi</taxon>
        <taxon>Dikarya</taxon>
        <taxon>Ascomycota</taxon>
        <taxon>Pezizomycotina</taxon>
        <taxon>Dothideomycetes</taxon>
        <taxon>Dothideomycetes incertae sedis</taxon>
        <taxon>Acrospermales</taxon>
        <taxon>Acrospermaceae</taxon>
        <taxon>Pseudovirgaria</taxon>
    </lineage>
</organism>
<accession>A0A6A6VR07</accession>
<evidence type="ECO:0000313" key="1">
    <source>
        <dbReference type="EMBL" id="KAF2752633.1"/>
    </source>
</evidence>
<protein>
    <submittedName>
        <fullName evidence="1">Uncharacterized protein</fullName>
    </submittedName>
</protein>
<dbReference type="GeneID" id="54488805"/>
<keyword evidence="2" id="KW-1185">Reference proteome</keyword>
<dbReference type="RefSeq" id="XP_033595084.1">
    <property type="nucleotide sequence ID" value="XM_033747751.1"/>
</dbReference>
<dbReference type="AlphaFoldDB" id="A0A6A6VR07"/>
<gene>
    <name evidence="1" type="ORF">EJ05DRAFT_505881</name>
</gene>
<proteinExistence type="predicted"/>
<evidence type="ECO:0000313" key="2">
    <source>
        <dbReference type="Proteomes" id="UP000799437"/>
    </source>
</evidence>